<proteinExistence type="predicted"/>
<sequence>MKMGNGKKRTFFINWRKRVAFKNNSGYYFDKSFLNYISAPSA</sequence>
<protein>
    <submittedName>
        <fullName evidence="1">Uncharacterized protein</fullName>
    </submittedName>
</protein>
<dbReference type="AlphaFoldDB" id="V6I6H6"/>
<evidence type="ECO:0000313" key="2">
    <source>
        <dbReference type="Proteomes" id="UP000018747"/>
    </source>
</evidence>
<dbReference type="Proteomes" id="UP000018747">
    <property type="component" value="Unassembled WGS sequence"/>
</dbReference>
<dbReference type="EMBL" id="AHMT02000047">
    <property type="protein sequence ID" value="EQA61644.1"/>
    <property type="molecule type" value="Genomic_DNA"/>
</dbReference>
<keyword evidence="2" id="KW-1185">Reference proteome</keyword>
<reference evidence="1" key="1">
    <citation type="submission" date="2013-05" db="EMBL/GenBank/DDBJ databases">
        <authorList>
            <person name="Harkins D.M."/>
            <person name="Durkin A.S."/>
            <person name="Brinkac L.M."/>
            <person name="Haft D.H."/>
            <person name="Selengut J.D."/>
            <person name="Sanka R."/>
            <person name="DePew J."/>
            <person name="Purushe J."/>
            <person name="Hartskeerl R.A."/>
            <person name="Ahmed A."/>
            <person name="van der Linden H."/>
            <person name="Goris M.G.A."/>
            <person name="Vinetz J.M."/>
            <person name="Sutton G.G."/>
            <person name="Nierman W.C."/>
            <person name="Fouts D.E."/>
        </authorList>
    </citation>
    <scope>NUCLEOTIDE SEQUENCE [LARGE SCALE GENOMIC DNA]</scope>
    <source>
        <strain evidence="1">L 60</strain>
    </source>
</reference>
<name>V6I6H6_9LEPT</name>
<comment type="caution">
    <text evidence="1">The sequence shown here is derived from an EMBL/GenBank/DDBJ whole genome shotgun (WGS) entry which is preliminary data.</text>
</comment>
<evidence type="ECO:0000313" key="1">
    <source>
        <dbReference type="EMBL" id="EQA61644.1"/>
    </source>
</evidence>
<organism evidence="1 2">
    <name type="scientific">Leptospira alexanderi serovar Manhao 3 str. L 60</name>
    <dbReference type="NCBI Taxonomy" id="1049759"/>
    <lineage>
        <taxon>Bacteria</taxon>
        <taxon>Pseudomonadati</taxon>
        <taxon>Spirochaetota</taxon>
        <taxon>Spirochaetia</taxon>
        <taxon>Leptospirales</taxon>
        <taxon>Leptospiraceae</taxon>
        <taxon>Leptospira</taxon>
    </lineage>
</organism>
<accession>V6I6H6</accession>
<gene>
    <name evidence="1" type="ORF">LEP1GSC062_2988</name>
</gene>